<evidence type="ECO:0000256" key="4">
    <source>
        <dbReference type="ARBA" id="ARBA00022846"/>
    </source>
</evidence>
<accession>A0A484CRN7</accession>
<evidence type="ECO:0000256" key="6">
    <source>
        <dbReference type="ARBA" id="ARBA00023069"/>
    </source>
</evidence>
<feature type="coiled-coil region" evidence="12">
    <location>
        <begin position="291"/>
        <end position="318"/>
    </location>
</feature>
<dbReference type="STRING" id="8167.A0A484CRN7"/>
<dbReference type="PRINTS" id="PR00511">
    <property type="entry name" value="TEKTIN"/>
</dbReference>
<keyword evidence="3" id="KW-0963">Cytoplasm</keyword>
<keyword evidence="5 12" id="KW-0175">Coiled coil</keyword>
<keyword evidence="8 11" id="KW-0966">Cell projection</keyword>
<comment type="subcellular location">
    <subcellularLocation>
        <location evidence="11">Cytoplasm</location>
        <location evidence="11">Cytoskeleton</location>
        <location evidence="11">Cilium axoneme</location>
    </subcellularLocation>
    <subcellularLocation>
        <location evidence="1">Cytoplasm</location>
        <location evidence="1">Cytoskeleton</location>
        <location evidence="1">Flagellum axoneme</location>
    </subcellularLocation>
</comment>
<dbReference type="PANTHER" id="PTHR19960">
    <property type="entry name" value="TEKTIN"/>
    <property type="match status" value="1"/>
</dbReference>
<evidence type="ECO:0000256" key="2">
    <source>
        <dbReference type="ARBA" id="ARBA00007209"/>
    </source>
</evidence>
<comment type="subunit">
    <text evidence="10">Microtubule inner protein component of sperm flagellar doublet microtubules.</text>
</comment>
<dbReference type="EMBL" id="SCKG01000014">
    <property type="protein sequence ID" value="TDH03854.1"/>
    <property type="molecule type" value="Genomic_DNA"/>
</dbReference>
<comment type="function">
    <text evidence="9">Microtubule inner protein (MIP) part of the dynein-decorated doublet microtubules (DMTs) in cilia and flagellar axoneme. Forms filamentous polymers in the walls of ciliary and flagellar microtubules.</text>
</comment>
<dbReference type="PANTHER" id="PTHR19960:SF25">
    <property type="entry name" value="TEKTIN-1"/>
    <property type="match status" value="1"/>
</dbReference>
<organism evidence="13 14">
    <name type="scientific">Perca flavescens</name>
    <name type="common">American yellow perch</name>
    <name type="synonym">Morone flavescens</name>
    <dbReference type="NCBI Taxonomy" id="8167"/>
    <lineage>
        <taxon>Eukaryota</taxon>
        <taxon>Metazoa</taxon>
        <taxon>Chordata</taxon>
        <taxon>Craniata</taxon>
        <taxon>Vertebrata</taxon>
        <taxon>Euteleostomi</taxon>
        <taxon>Actinopterygii</taxon>
        <taxon>Neopterygii</taxon>
        <taxon>Teleostei</taxon>
        <taxon>Neoteleostei</taxon>
        <taxon>Acanthomorphata</taxon>
        <taxon>Eupercaria</taxon>
        <taxon>Perciformes</taxon>
        <taxon>Percoidei</taxon>
        <taxon>Percidae</taxon>
        <taxon>Percinae</taxon>
        <taxon>Perca</taxon>
    </lineage>
</organism>
<comment type="caution">
    <text evidence="13">The sequence shown here is derived from an EMBL/GenBank/DDBJ whole genome shotgun (WGS) entry which is preliminary data.</text>
</comment>
<evidence type="ECO:0000313" key="14">
    <source>
        <dbReference type="Proteomes" id="UP000295070"/>
    </source>
</evidence>
<dbReference type="Pfam" id="PF03148">
    <property type="entry name" value="Tektin"/>
    <property type="match status" value="1"/>
</dbReference>
<feature type="coiled-coil region" evidence="12">
    <location>
        <begin position="91"/>
        <end position="125"/>
    </location>
</feature>
<dbReference type="AlphaFoldDB" id="A0A484CRN7"/>
<dbReference type="InterPro" id="IPR048256">
    <property type="entry name" value="Tektin-like"/>
</dbReference>
<evidence type="ECO:0000256" key="5">
    <source>
        <dbReference type="ARBA" id="ARBA00023054"/>
    </source>
</evidence>
<protein>
    <recommendedName>
        <fullName evidence="11">Tektin</fullName>
    </recommendedName>
</protein>
<sequence length="432" mass="49152">MGVSSVATVTICFVTFDISEDETTKLIATFGVSSNKWKMMSGLDRNSQQGVGPRLVSIEVMRNHSELFRAECKRLMLETDKACKRMQNDDNKQLDQRVRDIQFLKKELELKLEEIIVEIDVLVALQSRVGKALEACKEPLRVTVVCLEERMKRLPSERLHDEVDRELLKEREIIEGVASLLQRVVEQITEQIRLDRSAKYQLEQDLKEKFEAQCIDNSCALLTTHSINKLQITNTVMPSLAVTPKQWENISDLIMAKAEQQKINSLSLRALVESLLEQTAADMHKQVQATAAAFKRNIHEIKSAKSQMEDQLAKILSEFASQQRIREDLQVAIAGSEHALSLAQARLALRRQRPGKEQCYDPAQSQLLAEVQQLTTHINNLVGAVAKSEEEQRALDRCQLELQENIEMKASSLYIDEVICAQHKEPIIIHNF</sequence>
<evidence type="ECO:0000256" key="9">
    <source>
        <dbReference type="ARBA" id="ARBA00045224"/>
    </source>
</evidence>
<comment type="similarity">
    <text evidence="2 11">Belongs to the tektin family.</text>
</comment>
<dbReference type="GO" id="GO:0005634">
    <property type="term" value="C:nucleus"/>
    <property type="evidence" value="ECO:0007669"/>
    <property type="project" value="TreeGrafter"/>
</dbReference>
<evidence type="ECO:0000256" key="3">
    <source>
        <dbReference type="ARBA" id="ARBA00022490"/>
    </source>
</evidence>
<keyword evidence="7" id="KW-0206">Cytoskeleton</keyword>
<reference evidence="13 14" key="1">
    <citation type="submission" date="2019-01" db="EMBL/GenBank/DDBJ databases">
        <title>A chromosome-scale genome assembly of the yellow perch, Perca flavescens.</title>
        <authorList>
            <person name="Feron R."/>
            <person name="Morvezen R."/>
            <person name="Bestin A."/>
            <person name="Haffray P."/>
            <person name="Klopp C."/>
            <person name="Zahm M."/>
            <person name="Cabau C."/>
            <person name="Roques C."/>
            <person name="Donnadieu C."/>
            <person name="Bouchez O."/>
            <person name="Christie M."/>
            <person name="Larson W."/>
            <person name="Guiguen Y."/>
        </authorList>
    </citation>
    <scope>NUCLEOTIDE SEQUENCE [LARGE SCALE GENOMIC DNA]</scope>
    <source>
        <strain evidence="13">YP-PL-M2</strain>
        <tissue evidence="13">Blood</tissue>
    </source>
</reference>
<evidence type="ECO:0000256" key="1">
    <source>
        <dbReference type="ARBA" id="ARBA00004611"/>
    </source>
</evidence>
<dbReference type="GO" id="GO:0015630">
    <property type="term" value="C:microtubule cytoskeleton"/>
    <property type="evidence" value="ECO:0007669"/>
    <property type="project" value="UniProtKB-UniRule"/>
</dbReference>
<dbReference type="GO" id="GO:0005930">
    <property type="term" value="C:axoneme"/>
    <property type="evidence" value="ECO:0007669"/>
    <property type="project" value="UniProtKB-SubCell"/>
</dbReference>
<dbReference type="InterPro" id="IPR000435">
    <property type="entry name" value="Tektins"/>
</dbReference>
<gene>
    <name evidence="13" type="ORF">EPR50_G00146030</name>
</gene>
<evidence type="ECO:0000256" key="11">
    <source>
        <dbReference type="RuleBase" id="RU367040"/>
    </source>
</evidence>
<dbReference type="Proteomes" id="UP000295070">
    <property type="component" value="Chromosome 14"/>
</dbReference>
<proteinExistence type="inferred from homology"/>
<evidence type="ECO:0000313" key="13">
    <source>
        <dbReference type="EMBL" id="TDH03854.1"/>
    </source>
</evidence>
<evidence type="ECO:0000256" key="8">
    <source>
        <dbReference type="ARBA" id="ARBA00023273"/>
    </source>
</evidence>
<keyword evidence="4 11" id="KW-0282">Flagellum</keyword>
<dbReference type="GO" id="GO:0060271">
    <property type="term" value="P:cilium assembly"/>
    <property type="evidence" value="ECO:0007669"/>
    <property type="project" value="UniProtKB-UniRule"/>
</dbReference>
<evidence type="ECO:0000256" key="7">
    <source>
        <dbReference type="ARBA" id="ARBA00023212"/>
    </source>
</evidence>
<dbReference type="GO" id="GO:0060294">
    <property type="term" value="P:cilium movement involved in cell motility"/>
    <property type="evidence" value="ECO:0007669"/>
    <property type="project" value="UniProtKB-UniRule"/>
</dbReference>
<keyword evidence="14" id="KW-1185">Reference proteome</keyword>
<name>A0A484CRN7_PERFV</name>
<evidence type="ECO:0000256" key="10">
    <source>
        <dbReference type="ARBA" id="ARBA00046435"/>
    </source>
</evidence>
<keyword evidence="6 11" id="KW-0969">Cilium</keyword>
<evidence type="ECO:0000256" key="12">
    <source>
        <dbReference type="SAM" id="Coils"/>
    </source>
</evidence>